<keyword evidence="3" id="KW-0808">Transferase</keyword>
<evidence type="ECO:0000313" key="11">
    <source>
        <dbReference type="Proteomes" id="UP000307440"/>
    </source>
</evidence>
<dbReference type="PROSITE" id="PS00518">
    <property type="entry name" value="ZF_RING_1"/>
    <property type="match status" value="1"/>
</dbReference>
<evidence type="ECO:0000256" key="8">
    <source>
        <dbReference type="ARBA" id="ARBA00022833"/>
    </source>
</evidence>
<proteinExistence type="predicted"/>
<dbReference type="InterPro" id="IPR031127">
    <property type="entry name" value="E3_UB_ligase_RBR"/>
</dbReference>
<gene>
    <name evidence="10" type="ORF">FA15DRAFT_675755</name>
</gene>
<dbReference type="Proteomes" id="UP000307440">
    <property type="component" value="Unassembled WGS sequence"/>
</dbReference>
<dbReference type="GO" id="GO:0016567">
    <property type="term" value="P:protein ubiquitination"/>
    <property type="evidence" value="ECO:0007669"/>
    <property type="project" value="InterPro"/>
</dbReference>
<dbReference type="InterPro" id="IPR017907">
    <property type="entry name" value="Znf_RING_CS"/>
</dbReference>
<dbReference type="InterPro" id="IPR044066">
    <property type="entry name" value="TRIAD_supradom"/>
</dbReference>
<dbReference type="SMART" id="SM00647">
    <property type="entry name" value="IBR"/>
    <property type="match status" value="2"/>
</dbReference>
<keyword evidence="8" id="KW-0862">Zinc</keyword>
<feature type="domain" description="RING-type" evidence="9">
    <location>
        <begin position="251"/>
        <end position="437"/>
    </location>
</feature>
<dbReference type="PANTHER" id="PTHR11685">
    <property type="entry name" value="RBR FAMILY RING FINGER AND IBR DOMAIN-CONTAINING"/>
    <property type="match status" value="1"/>
</dbReference>
<dbReference type="GO" id="GO:0008270">
    <property type="term" value="F:zinc ion binding"/>
    <property type="evidence" value="ECO:0007669"/>
    <property type="project" value="UniProtKB-KW"/>
</dbReference>
<name>A0A5C3KD87_COPMA</name>
<dbReference type="AlphaFoldDB" id="A0A5C3KD87"/>
<dbReference type="GO" id="GO:0061630">
    <property type="term" value="F:ubiquitin protein ligase activity"/>
    <property type="evidence" value="ECO:0007669"/>
    <property type="project" value="UniProtKB-EC"/>
</dbReference>
<evidence type="ECO:0000313" key="10">
    <source>
        <dbReference type="EMBL" id="TFK17812.1"/>
    </source>
</evidence>
<dbReference type="PROSITE" id="PS51873">
    <property type="entry name" value="TRIAD"/>
    <property type="match status" value="1"/>
</dbReference>
<evidence type="ECO:0000256" key="5">
    <source>
        <dbReference type="ARBA" id="ARBA00022737"/>
    </source>
</evidence>
<dbReference type="EC" id="2.3.2.31" evidence="2"/>
<dbReference type="STRING" id="230819.A0A5C3KD87"/>
<protein>
    <recommendedName>
        <fullName evidence="2">RBR-type E3 ubiquitin transferase</fullName>
        <ecNumber evidence="2">2.3.2.31</ecNumber>
    </recommendedName>
</protein>
<keyword evidence="7" id="KW-0833">Ubl conjugation pathway</keyword>
<dbReference type="Gene3D" id="2.20.25.20">
    <property type="match status" value="1"/>
</dbReference>
<dbReference type="OrthoDB" id="9977870at2759"/>
<organism evidence="10 11">
    <name type="scientific">Coprinopsis marcescibilis</name>
    <name type="common">Agaric fungus</name>
    <name type="synonym">Psathyrella marcescibilis</name>
    <dbReference type="NCBI Taxonomy" id="230819"/>
    <lineage>
        <taxon>Eukaryota</taxon>
        <taxon>Fungi</taxon>
        <taxon>Dikarya</taxon>
        <taxon>Basidiomycota</taxon>
        <taxon>Agaricomycotina</taxon>
        <taxon>Agaricomycetes</taxon>
        <taxon>Agaricomycetidae</taxon>
        <taxon>Agaricales</taxon>
        <taxon>Agaricineae</taxon>
        <taxon>Psathyrellaceae</taxon>
        <taxon>Coprinopsis</taxon>
    </lineage>
</organism>
<sequence>MSVSALCAAGSTTSTSIEDGMQLLGMLELGSALLNVLFAVYDVDDGINARRAGSTTSTKDTMMDRDNGVSARDEETFIQELANSFATALDEASTSFNEVMCIGAEDVFDETLVYLLALAIWEQAAVDDHLVAFAFQDNSPLPPVTRCQSITQKDRFFRLMTDGVDGLGDKISNRMFRVVSLFAKQGDIDMNREMFAARNHHPLPDRTPCQDVMDHPLFITLFSGVKEAYQQDLRTRLFGALRRSSYIKPITIVECVGCCDSFDERDCMEATCDHFFCSSCVVMLVKTSMKSESSFPLRCCKKPINPLAAHPYLDQALRSEFVAICFEFSTPPRQRVYCPSPSCSAFIGPEGLGEDVQCRACKILVCTRCRERAHPGDNCEQNQLAEKVKELAKEKNWQQCPRCHRFVEKTVGCNHISCLCGQDFCYSCGTPWKKCSC</sequence>
<comment type="catalytic activity">
    <reaction evidence="1">
        <text>[E2 ubiquitin-conjugating enzyme]-S-ubiquitinyl-L-cysteine + [acceptor protein]-L-lysine = [E2 ubiquitin-conjugating enzyme]-L-cysteine + [acceptor protein]-N(6)-ubiquitinyl-L-lysine.</text>
        <dbReference type="EC" id="2.3.2.31"/>
    </reaction>
</comment>
<evidence type="ECO:0000256" key="6">
    <source>
        <dbReference type="ARBA" id="ARBA00022771"/>
    </source>
</evidence>
<evidence type="ECO:0000256" key="3">
    <source>
        <dbReference type="ARBA" id="ARBA00022679"/>
    </source>
</evidence>
<dbReference type="EMBL" id="ML210460">
    <property type="protein sequence ID" value="TFK17812.1"/>
    <property type="molecule type" value="Genomic_DNA"/>
</dbReference>
<evidence type="ECO:0000256" key="2">
    <source>
        <dbReference type="ARBA" id="ARBA00012251"/>
    </source>
</evidence>
<dbReference type="CDD" id="cd22584">
    <property type="entry name" value="Rcat_RBR_unk"/>
    <property type="match status" value="1"/>
</dbReference>
<dbReference type="SUPFAM" id="SSF57850">
    <property type="entry name" value="RING/U-box"/>
    <property type="match status" value="1"/>
</dbReference>
<evidence type="ECO:0000259" key="9">
    <source>
        <dbReference type="PROSITE" id="PS51873"/>
    </source>
</evidence>
<dbReference type="InterPro" id="IPR002867">
    <property type="entry name" value="IBR_dom"/>
</dbReference>
<accession>A0A5C3KD87</accession>
<evidence type="ECO:0000256" key="7">
    <source>
        <dbReference type="ARBA" id="ARBA00022786"/>
    </source>
</evidence>
<keyword evidence="6" id="KW-0863">Zinc-finger</keyword>
<reference evidence="10 11" key="1">
    <citation type="journal article" date="2019" name="Nat. Ecol. Evol.">
        <title>Megaphylogeny resolves global patterns of mushroom evolution.</title>
        <authorList>
            <person name="Varga T."/>
            <person name="Krizsan K."/>
            <person name="Foldi C."/>
            <person name="Dima B."/>
            <person name="Sanchez-Garcia M."/>
            <person name="Sanchez-Ramirez S."/>
            <person name="Szollosi G.J."/>
            <person name="Szarkandi J.G."/>
            <person name="Papp V."/>
            <person name="Albert L."/>
            <person name="Andreopoulos W."/>
            <person name="Angelini C."/>
            <person name="Antonin V."/>
            <person name="Barry K.W."/>
            <person name="Bougher N.L."/>
            <person name="Buchanan P."/>
            <person name="Buyck B."/>
            <person name="Bense V."/>
            <person name="Catcheside P."/>
            <person name="Chovatia M."/>
            <person name="Cooper J."/>
            <person name="Damon W."/>
            <person name="Desjardin D."/>
            <person name="Finy P."/>
            <person name="Geml J."/>
            <person name="Haridas S."/>
            <person name="Hughes K."/>
            <person name="Justo A."/>
            <person name="Karasinski D."/>
            <person name="Kautmanova I."/>
            <person name="Kiss B."/>
            <person name="Kocsube S."/>
            <person name="Kotiranta H."/>
            <person name="LaButti K.M."/>
            <person name="Lechner B.E."/>
            <person name="Liimatainen K."/>
            <person name="Lipzen A."/>
            <person name="Lukacs Z."/>
            <person name="Mihaltcheva S."/>
            <person name="Morgado L.N."/>
            <person name="Niskanen T."/>
            <person name="Noordeloos M.E."/>
            <person name="Ohm R.A."/>
            <person name="Ortiz-Santana B."/>
            <person name="Ovrebo C."/>
            <person name="Racz N."/>
            <person name="Riley R."/>
            <person name="Savchenko A."/>
            <person name="Shiryaev A."/>
            <person name="Soop K."/>
            <person name="Spirin V."/>
            <person name="Szebenyi C."/>
            <person name="Tomsovsky M."/>
            <person name="Tulloss R.E."/>
            <person name="Uehling J."/>
            <person name="Grigoriev I.V."/>
            <person name="Vagvolgyi C."/>
            <person name="Papp T."/>
            <person name="Martin F.M."/>
            <person name="Miettinen O."/>
            <person name="Hibbett D.S."/>
            <person name="Nagy L.G."/>
        </authorList>
    </citation>
    <scope>NUCLEOTIDE SEQUENCE [LARGE SCALE GENOMIC DNA]</scope>
    <source>
        <strain evidence="10 11">CBS 121175</strain>
    </source>
</reference>
<keyword evidence="5" id="KW-0677">Repeat</keyword>
<keyword evidence="11" id="KW-1185">Reference proteome</keyword>
<evidence type="ECO:0000256" key="4">
    <source>
        <dbReference type="ARBA" id="ARBA00022723"/>
    </source>
</evidence>
<dbReference type="CDD" id="cd20335">
    <property type="entry name" value="BRcat_RBR"/>
    <property type="match status" value="1"/>
</dbReference>
<dbReference type="Gene3D" id="1.20.120.1750">
    <property type="match status" value="1"/>
</dbReference>
<evidence type="ECO:0000256" key="1">
    <source>
        <dbReference type="ARBA" id="ARBA00001798"/>
    </source>
</evidence>
<dbReference type="Pfam" id="PF01485">
    <property type="entry name" value="IBR"/>
    <property type="match status" value="2"/>
</dbReference>
<keyword evidence="4" id="KW-0479">Metal-binding</keyword>